<dbReference type="RefSeq" id="WP_151180028.1">
    <property type="nucleotide sequence ID" value="NZ_CP042906.1"/>
</dbReference>
<dbReference type="SUPFAM" id="SSF161098">
    <property type="entry name" value="MetI-like"/>
    <property type="match status" value="1"/>
</dbReference>
<evidence type="ECO:0000256" key="5">
    <source>
        <dbReference type="ARBA" id="ARBA00022692"/>
    </source>
</evidence>
<comment type="subcellular location">
    <subcellularLocation>
        <location evidence="1 8">Cell membrane</location>
        <topology evidence="1 8">Multi-pass membrane protein</topology>
    </subcellularLocation>
</comment>
<dbReference type="Pfam" id="PF00528">
    <property type="entry name" value="BPD_transp_1"/>
    <property type="match status" value="1"/>
</dbReference>
<dbReference type="CDD" id="cd06261">
    <property type="entry name" value="TM_PBP2"/>
    <property type="match status" value="1"/>
</dbReference>
<sequence>MRAYSFAIYLFLYAPIVLIVLFSFNSGNNASDFQGFSTLWYGKAANNRFVIEAVTHSLIVASASASLATVFGTMAALAVQRVRGAARLFFDAMTYVAIMVPGIVIGISTLIALVTTFGLVNEMLTAIWPGDPATAPQLGMGFGSIIAAHTLFSLALVIVIVRARIAGMDRSLMEASADLYASPWGTFRQVILPLILPAVVAGFLLSFTFSFDDFVVAFWVAGSKTTLPIYIFASIRRGVTPEINAIGTVVLTVSLILLFSAQLMLRRGEKAKPKTA</sequence>
<dbReference type="PANTHER" id="PTHR43848:SF2">
    <property type="entry name" value="PUTRESCINE TRANSPORT SYSTEM PERMEASE PROTEIN POTI"/>
    <property type="match status" value="1"/>
</dbReference>
<gene>
    <name evidence="10" type="ORF">FRZ44_53360</name>
</gene>
<keyword evidence="7 8" id="KW-0472">Membrane</keyword>
<comment type="similarity">
    <text evidence="2">Belongs to the binding-protein-dependent transport system permease family. CysTW subfamily.</text>
</comment>
<feature type="transmembrane region" description="Helical" evidence="8">
    <location>
        <begin position="7"/>
        <end position="24"/>
    </location>
</feature>
<accession>A0A5J6MS14</accession>
<dbReference type="PANTHER" id="PTHR43848">
    <property type="entry name" value="PUTRESCINE TRANSPORT SYSTEM PERMEASE PROTEIN POTI"/>
    <property type="match status" value="1"/>
</dbReference>
<evidence type="ECO:0000256" key="3">
    <source>
        <dbReference type="ARBA" id="ARBA00022448"/>
    </source>
</evidence>
<evidence type="ECO:0000256" key="2">
    <source>
        <dbReference type="ARBA" id="ARBA00007069"/>
    </source>
</evidence>
<dbReference type="PROSITE" id="PS50928">
    <property type="entry name" value="ABC_TM1"/>
    <property type="match status" value="1"/>
</dbReference>
<dbReference type="Proteomes" id="UP000326202">
    <property type="component" value="Chromosome"/>
</dbReference>
<keyword evidence="6 8" id="KW-1133">Transmembrane helix</keyword>
<dbReference type="Gene3D" id="1.10.3720.10">
    <property type="entry name" value="MetI-like"/>
    <property type="match status" value="1"/>
</dbReference>
<feature type="transmembrane region" description="Helical" evidence="8">
    <location>
        <begin position="58"/>
        <end position="80"/>
    </location>
</feature>
<dbReference type="OrthoDB" id="6496035at2"/>
<feature type="transmembrane region" description="Helical" evidence="8">
    <location>
        <begin position="140"/>
        <end position="161"/>
    </location>
</feature>
<keyword evidence="11" id="KW-1185">Reference proteome</keyword>
<organism evidence="10 11">
    <name type="scientific">Hypericibacter terrae</name>
    <dbReference type="NCBI Taxonomy" id="2602015"/>
    <lineage>
        <taxon>Bacteria</taxon>
        <taxon>Pseudomonadati</taxon>
        <taxon>Pseudomonadota</taxon>
        <taxon>Alphaproteobacteria</taxon>
        <taxon>Rhodospirillales</taxon>
        <taxon>Dongiaceae</taxon>
        <taxon>Hypericibacter</taxon>
    </lineage>
</organism>
<evidence type="ECO:0000256" key="6">
    <source>
        <dbReference type="ARBA" id="ARBA00022989"/>
    </source>
</evidence>
<evidence type="ECO:0000259" key="9">
    <source>
        <dbReference type="PROSITE" id="PS50928"/>
    </source>
</evidence>
<dbReference type="EMBL" id="CP042906">
    <property type="protein sequence ID" value="QEX20021.1"/>
    <property type="molecule type" value="Genomic_DNA"/>
</dbReference>
<evidence type="ECO:0000313" key="11">
    <source>
        <dbReference type="Proteomes" id="UP000326202"/>
    </source>
</evidence>
<feature type="transmembrane region" description="Helical" evidence="8">
    <location>
        <begin position="92"/>
        <end position="120"/>
    </location>
</feature>
<dbReference type="GO" id="GO:0005886">
    <property type="term" value="C:plasma membrane"/>
    <property type="evidence" value="ECO:0007669"/>
    <property type="project" value="UniProtKB-SubCell"/>
</dbReference>
<feature type="domain" description="ABC transmembrane type-1" evidence="9">
    <location>
        <begin position="54"/>
        <end position="261"/>
    </location>
</feature>
<dbReference type="InterPro" id="IPR051789">
    <property type="entry name" value="Bact_Polyamine_Transport"/>
</dbReference>
<evidence type="ECO:0000256" key="7">
    <source>
        <dbReference type="ARBA" id="ARBA00023136"/>
    </source>
</evidence>
<keyword evidence="5 8" id="KW-0812">Transmembrane</keyword>
<dbReference type="GO" id="GO:0055085">
    <property type="term" value="P:transmembrane transport"/>
    <property type="evidence" value="ECO:0007669"/>
    <property type="project" value="InterPro"/>
</dbReference>
<keyword evidence="4" id="KW-1003">Cell membrane</keyword>
<evidence type="ECO:0000256" key="1">
    <source>
        <dbReference type="ARBA" id="ARBA00004651"/>
    </source>
</evidence>
<dbReference type="KEGG" id="htq:FRZ44_53360"/>
<protein>
    <submittedName>
        <fullName evidence="10">ABC transporter permease</fullName>
    </submittedName>
</protein>
<feature type="transmembrane region" description="Helical" evidence="8">
    <location>
        <begin position="245"/>
        <end position="265"/>
    </location>
</feature>
<feature type="transmembrane region" description="Helical" evidence="8">
    <location>
        <begin position="215"/>
        <end position="233"/>
    </location>
</feature>
<evidence type="ECO:0000256" key="8">
    <source>
        <dbReference type="RuleBase" id="RU363032"/>
    </source>
</evidence>
<evidence type="ECO:0000256" key="4">
    <source>
        <dbReference type="ARBA" id="ARBA00022475"/>
    </source>
</evidence>
<keyword evidence="3 8" id="KW-0813">Transport</keyword>
<dbReference type="InterPro" id="IPR000515">
    <property type="entry name" value="MetI-like"/>
</dbReference>
<proteinExistence type="inferred from homology"/>
<name>A0A5J6MS14_9PROT</name>
<evidence type="ECO:0000313" key="10">
    <source>
        <dbReference type="EMBL" id="QEX20021.1"/>
    </source>
</evidence>
<dbReference type="AlphaFoldDB" id="A0A5J6MS14"/>
<reference evidence="10 11" key="1">
    <citation type="submission" date="2019-08" db="EMBL/GenBank/DDBJ databases">
        <title>Hyperibacter terrae gen. nov., sp. nov. and Hyperibacter viscosus sp. nov., two new members in the family Rhodospirillaceae isolated from the rhizosphere of Hypericum perforatum.</title>
        <authorList>
            <person name="Noviana Z."/>
        </authorList>
    </citation>
    <scope>NUCLEOTIDE SEQUENCE [LARGE SCALE GENOMIC DNA]</scope>
    <source>
        <strain evidence="10 11">R5913</strain>
    </source>
</reference>
<dbReference type="InterPro" id="IPR035906">
    <property type="entry name" value="MetI-like_sf"/>
</dbReference>
<feature type="transmembrane region" description="Helical" evidence="8">
    <location>
        <begin position="190"/>
        <end position="209"/>
    </location>
</feature>